<protein>
    <recommendedName>
        <fullName evidence="1">PFL domain-containing protein</fullName>
    </recommendedName>
</protein>
<gene>
    <name evidence="2" type="ORF">LCGC14_0811260</name>
</gene>
<dbReference type="InterPro" id="IPR051215">
    <property type="entry name" value="GRE"/>
</dbReference>
<proteinExistence type="predicted"/>
<name>A0A0F9PLN7_9ZZZZ</name>
<comment type="caution">
    <text evidence="2">The sequence shown here is derived from an EMBL/GenBank/DDBJ whole genome shotgun (WGS) entry which is preliminary data.</text>
</comment>
<evidence type="ECO:0000313" key="2">
    <source>
        <dbReference type="EMBL" id="KKN32690.1"/>
    </source>
</evidence>
<dbReference type="GO" id="GO:0005829">
    <property type="term" value="C:cytosol"/>
    <property type="evidence" value="ECO:0007669"/>
    <property type="project" value="TreeGrafter"/>
</dbReference>
<evidence type="ECO:0000259" key="1">
    <source>
        <dbReference type="PROSITE" id="PS51554"/>
    </source>
</evidence>
<dbReference type="PROSITE" id="PS51554">
    <property type="entry name" value="PFL"/>
    <property type="match status" value="1"/>
</dbReference>
<reference evidence="2" key="1">
    <citation type="journal article" date="2015" name="Nature">
        <title>Complex archaea that bridge the gap between prokaryotes and eukaryotes.</title>
        <authorList>
            <person name="Spang A."/>
            <person name="Saw J.H."/>
            <person name="Jorgensen S.L."/>
            <person name="Zaremba-Niedzwiedzka K."/>
            <person name="Martijn J."/>
            <person name="Lind A.E."/>
            <person name="van Eijk R."/>
            <person name="Schleper C."/>
            <person name="Guy L."/>
            <person name="Ettema T.J."/>
        </authorList>
    </citation>
    <scope>NUCLEOTIDE SEQUENCE</scope>
</reference>
<feature type="domain" description="PFL" evidence="1">
    <location>
        <begin position="13"/>
        <end position="133"/>
    </location>
</feature>
<dbReference type="PANTHER" id="PTHR43641">
    <property type="entry name" value="FORMATE ACETYLTRANSFERASE 3-RELATED"/>
    <property type="match status" value="1"/>
</dbReference>
<dbReference type="PANTHER" id="PTHR43641:SF2">
    <property type="entry name" value="DEHYDRATASE YBIW-RELATED"/>
    <property type="match status" value="1"/>
</dbReference>
<organism evidence="2">
    <name type="scientific">marine sediment metagenome</name>
    <dbReference type="NCBI Taxonomy" id="412755"/>
    <lineage>
        <taxon>unclassified sequences</taxon>
        <taxon>metagenomes</taxon>
        <taxon>ecological metagenomes</taxon>
    </lineage>
</organism>
<dbReference type="Pfam" id="PF02901">
    <property type="entry name" value="PFL-like"/>
    <property type="match status" value="1"/>
</dbReference>
<dbReference type="Gene3D" id="3.20.70.20">
    <property type="match status" value="1"/>
</dbReference>
<dbReference type="AlphaFoldDB" id="A0A0F9PLN7"/>
<accession>A0A0F9PLN7</accession>
<sequence>MQTEHNSSSYFSDVISEMKNRVINQPHEICVERARLITISYKKTKGKNSIIRYAKAINHVLKNMKIIIWKNEFIVGNRCTKFVGTPLYPEVRIDTIEQDLELYNKRETQKFFITEADKEDLKEIIIPYWKLEE</sequence>
<dbReference type="EMBL" id="LAZR01002234">
    <property type="protein sequence ID" value="KKN32690.1"/>
    <property type="molecule type" value="Genomic_DNA"/>
</dbReference>
<dbReference type="InterPro" id="IPR004184">
    <property type="entry name" value="PFL_dom"/>
</dbReference>
<dbReference type="SUPFAM" id="SSF51998">
    <property type="entry name" value="PFL-like glycyl radical enzymes"/>
    <property type="match status" value="1"/>
</dbReference>
<dbReference type="GO" id="GO:0003824">
    <property type="term" value="F:catalytic activity"/>
    <property type="evidence" value="ECO:0007669"/>
    <property type="project" value="InterPro"/>
</dbReference>